<dbReference type="NCBIfam" id="TIGR00358">
    <property type="entry name" value="3_prime_RNase"/>
    <property type="match status" value="1"/>
</dbReference>
<dbReference type="Pfam" id="PF00773">
    <property type="entry name" value="RNB"/>
    <property type="match status" value="1"/>
</dbReference>
<dbReference type="InterPro" id="IPR040476">
    <property type="entry name" value="CSD2"/>
</dbReference>
<evidence type="ECO:0000313" key="11">
    <source>
        <dbReference type="Proteomes" id="UP000434580"/>
    </source>
</evidence>
<evidence type="ECO:0000256" key="1">
    <source>
        <dbReference type="ARBA" id="ARBA00001849"/>
    </source>
</evidence>
<dbReference type="InterPro" id="IPR013223">
    <property type="entry name" value="RNase_B_OB_dom"/>
</dbReference>
<dbReference type="Gene3D" id="2.40.50.140">
    <property type="entry name" value="Nucleic acid-binding proteins"/>
    <property type="match status" value="1"/>
</dbReference>
<keyword evidence="8" id="KW-0694">RNA-binding</keyword>
<gene>
    <name evidence="10" type="primary">rnb</name>
    <name evidence="10" type="ORF">DPBNPPHM_02398</name>
</gene>
<dbReference type="PANTHER" id="PTHR23355:SF37">
    <property type="entry name" value="EXORIBONUCLEASE 2"/>
    <property type="match status" value="1"/>
</dbReference>
<comment type="catalytic activity">
    <reaction evidence="1">
        <text>Exonucleolytic cleavage in the 3'- to 5'-direction to yield nucleoside 5'-phosphates.</text>
        <dbReference type="EC" id="3.1.13.1"/>
    </reaction>
</comment>
<keyword evidence="6 10" id="KW-0378">Hydrolase</keyword>
<evidence type="ECO:0000256" key="7">
    <source>
        <dbReference type="ARBA" id="ARBA00022839"/>
    </source>
</evidence>
<dbReference type="InterPro" id="IPR004476">
    <property type="entry name" value="RNase_II/RNase_R"/>
</dbReference>
<keyword evidence="5" id="KW-0540">Nuclease</keyword>
<evidence type="ECO:0000256" key="2">
    <source>
        <dbReference type="ARBA" id="ARBA00004496"/>
    </source>
</evidence>
<evidence type="ECO:0000256" key="8">
    <source>
        <dbReference type="ARBA" id="ARBA00022884"/>
    </source>
</evidence>
<dbReference type="PANTHER" id="PTHR23355">
    <property type="entry name" value="RIBONUCLEASE"/>
    <property type="match status" value="1"/>
</dbReference>
<keyword evidence="7" id="KW-0269">Exonuclease</keyword>
<evidence type="ECO:0000256" key="4">
    <source>
        <dbReference type="ARBA" id="ARBA00022490"/>
    </source>
</evidence>
<dbReference type="InterPro" id="IPR001900">
    <property type="entry name" value="RNase_II/R"/>
</dbReference>
<evidence type="ECO:0000313" key="10">
    <source>
        <dbReference type="EMBL" id="CAA0119085.1"/>
    </source>
</evidence>
<dbReference type="OrthoDB" id="9764149at2"/>
<dbReference type="Proteomes" id="UP000434580">
    <property type="component" value="Unassembled WGS sequence"/>
</dbReference>
<evidence type="ECO:0000259" key="9">
    <source>
        <dbReference type="SMART" id="SM00955"/>
    </source>
</evidence>
<dbReference type="Gene3D" id="2.40.50.640">
    <property type="match status" value="1"/>
</dbReference>
<evidence type="ECO:0000256" key="5">
    <source>
        <dbReference type="ARBA" id="ARBA00022722"/>
    </source>
</evidence>
<organism evidence="10 11">
    <name type="scientific">BD1-7 clade bacterium</name>
    <dbReference type="NCBI Taxonomy" id="2029982"/>
    <lineage>
        <taxon>Bacteria</taxon>
        <taxon>Pseudomonadati</taxon>
        <taxon>Pseudomonadota</taxon>
        <taxon>Gammaproteobacteria</taxon>
        <taxon>Cellvibrionales</taxon>
        <taxon>Spongiibacteraceae</taxon>
        <taxon>BD1-7 clade</taxon>
    </lineage>
</organism>
<dbReference type="SUPFAM" id="SSF50249">
    <property type="entry name" value="Nucleic acid-binding proteins"/>
    <property type="match status" value="3"/>
</dbReference>
<proteinExistence type="predicted"/>
<dbReference type="GO" id="GO:0003723">
    <property type="term" value="F:RNA binding"/>
    <property type="evidence" value="ECO:0007669"/>
    <property type="project" value="UniProtKB-KW"/>
</dbReference>
<evidence type="ECO:0000256" key="3">
    <source>
        <dbReference type="ARBA" id="ARBA00012163"/>
    </source>
</evidence>
<sequence length="652" mass="73439">MLDSSSLSQLKQLKKDIHDSTPRMCGEVKGTSKRFGFVISEDDGQQYLLPQDQMERVLPGDTIQFVLEKSKKENTKDDDKPIARIEKHLGSSFTQFIGNIKEKNNQLYVIPDHSQLNRWIFIPPKSRKGLKDGDLVSAKVTQHPFKAKGRVQAEVVAMIGQPDDPFIEHRYAVVKQGIDEKIWEPYEVEAVRQTAERTLEEEVVKKIDLRAELFVTIDGANTQDLDDALSVKKTDNGWQLMVAIADVATFVELGSPLDRIAAKQASTIYLPGQKISMLPEVLASEICSLKPNSDRLAMICTLSINNDGKITDTSYQNAVIHSKGKLSYDNVAQHLDGGDSTYSDEINALLTELNSLASTRNQWRNTNAVMTEDFSDFRFSLDDKGKITAIDRADRNSAQKLVEECMLACNQATAEFLATKQNNALFLSHKGFKPDQLPGVCKLLDAQEIAYDKENLNTLDEYLKIQRNIEVGNFELPLRDILRKKLTRSEWTTDCNAHFGLGFQCYTTFTSPIRKYSDLLNHRMIKSIIGNQPPATPDADTLAHVNTATMAVREAQKDCELSLKCQYLQDFKGKPLEGEISLINHRMISVYLKDFDVHGQIEVRSLEGNYTFKQDSLQLLSEGQNYALKQPISVTVTNIDLANRHIKLKVSD</sequence>
<keyword evidence="4" id="KW-0963">Cytoplasm</keyword>
<comment type="subcellular location">
    <subcellularLocation>
        <location evidence="2">Cytoplasm</location>
    </subcellularLocation>
</comment>
<dbReference type="PROSITE" id="PS01175">
    <property type="entry name" value="RIBONUCLEASE_II"/>
    <property type="match status" value="1"/>
</dbReference>
<accession>A0A5S9QR68</accession>
<dbReference type="InterPro" id="IPR050180">
    <property type="entry name" value="RNR_Ribonuclease"/>
</dbReference>
<dbReference type="GO" id="GO:0005829">
    <property type="term" value="C:cytosol"/>
    <property type="evidence" value="ECO:0007669"/>
    <property type="project" value="TreeGrafter"/>
</dbReference>
<dbReference type="Pfam" id="PF08206">
    <property type="entry name" value="OB_RNB"/>
    <property type="match status" value="1"/>
</dbReference>
<dbReference type="GO" id="GO:0006402">
    <property type="term" value="P:mRNA catabolic process"/>
    <property type="evidence" value="ECO:0007669"/>
    <property type="project" value="TreeGrafter"/>
</dbReference>
<reference evidence="10 11" key="1">
    <citation type="submission" date="2019-11" db="EMBL/GenBank/DDBJ databases">
        <authorList>
            <person name="Holert J."/>
        </authorList>
    </citation>
    <scope>NUCLEOTIDE SEQUENCE [LARGE SCALE GENOMIC DNA]</scope>
    <source>
        <strain evidence="10">BC5_2</strain>
    </source>
</reference>
<dbReference type="Pfam" id="PF17876">
    <property type="entry name" value="CSD2"/>
    <property type="match status" value="1"/>
</dbReference>
<dbReference type="InterPro" id="IPR012340">
    <property type="entry name" value="NA-bd_OB-fold"/>
</dbReference>
<evidence type="ECO:0000256" key="6">
    <source>
        <dbReference type="ARBA" id="ARBA00022801"/>
    </source>
</evidence>
<dbReference type="InterPro" id="IPR022966">
    <property type="entry name" value="RNase_II/R_CS"/>
</dbReference>
<name>A0A5S9QR68_9GAMM</name>
<dbReference type="AlphaFoldDB" id="A0A5S9QR68"/>
<protein>
    <recommendedName>
        <fullName evidence="3">exoribonuclease II</fullName>
        <ecNumber evidence="3">3.1.13.1</ecNumber>
    </recommendedName>
</protein>
<feature type="domain" description="RNB" evidence="9">
    <location>
        <begin position="206"/>
        <end position="531"/>
    </location>
</feature>
<dbReference type="SMART" id="SM00955">
    <property type="entry name" value="RNB"/>
    <property type="match status" value="1"/>
</dbReference>
<dbReference type="EC" id="3.1.13.1" evidence="3"/>
<dbReference type="EMBL" id="CACSII010000020">
    <property type="protein sequence ID" value="CAA0119085.1"/>
    <property type="molecule type" value="Genomic_DNA"/>
</dbReference>
<dbReference type="GO" id="GO:0008859">
    <property type="term" value="F:exoribonuclease II activity"/>
    <property type="evidence" value="ECO:0007669"/>
    <property type="project" value="UniProtKB-EC"/>
</dbReference>